<dbReference type="PANTHER" id="PTHR45586:SF1">
    <property type="entry name" value="LIPOPOLYSACCHARIDE ASSEMBLY PROTEIN B"/>
    <property type="match status" value="1"/>
</dbReference>
<keyword evidence="5" id="KW-0732">Signal</keyword>
<name>A0ABV4AJH7_9GAMM</name>
<dbReference type="NCBIfam" id="TIGR02521">
    <property type="entry name" value="type_IV_pilW"/>
    <property type="match status" value="1"/>
</dbReference>
<organism evidence="6 7">
    <name type="scientific">Isoalcanivorax beigongshangi</name>
    <dbReference type="NCBI Taxonomy" id="3238810"/>
    <lineage>
        <taxon>Bacteria</taxon>
        <taxon>Pseudomonadati</taxon>
        <taxon>Pseudomonadota</taxon>
        <taxon>Gammaproteobacteria</taxon>
        <taxon>Oceanospirillales</taxon>
        <taxon>Alcanivoracaceae</taxon>
        <taxon>Isoalcanivorax</taxon>
    </lineage>
</organism>
<dbReference type="RefSeq" id="WP_369456011.1">
    <property type="nucleotide sequence ID" value="NZ_JBGCUO010000001.1"/>
</dbReference>
<dbReference type="Gene3D" id="1.25.40.10">
    <property type="entry name" value="Tetratricopeptide repeat domain"/>
    <property type="match status" value="1"/>
</dbReference>
<gene>
    <name evidence="6" type="primary">pilW</name>
    <name evidence="6" type="ORF">AB5I84_11545</name>
</gene>
<evidence type="ECO:0000256" key="2">
    <source>
        <dbReference type="ARBA" id="ARBA00022803"/>
    </source>
</evidence>
<protein>
    <submittedName>
        <fullName evidence="6">Type IV pilus biogenesis/stability protein PilW</fullName>
    </submittedName>
</protein>
<sequence>MTVVHRLSRALAGAAFVALLAGCVAGAERIGEVRIDEAVQHRVAAGMEYLQMDKPEEARQHFSRALELDPRSAPANNAMALLYRYEGDSVREEQHYKRALRIDSDYAVARNNYGILLYQRGDYRGAVREFERVANDPRYSGRGRAFENLGRSYQALGDNAQAEKAFQRALRLTRNPERSLLALTQLTQERGDLSLAKRYYDQYAANQQAPSAAGLLVGIRLAERRGADAERQTLTQRLEQDYPDSAELRALRSGRSSAAPGSSS</sequence>
<feature type="chain" id="PRO_5046043673" evidence="5">
    <location>
        <begin position="27"/>
        <end position="264"/>
    </location>
</feature>
<accession>A0ABV4AJH7</accession>
<dbReference type="SUPFAM" id="SSF48452">
    <property type="entry name" value="TPR-like"/>
    <property type="match status" value="1"/>
</dbReference>
<dbReference type="PROSITE" id="PS51257">
    <property type="entry name" value="PROKAR_LIPOPROTEIN"/>
    <property type="match status" value="1"/>
</dbReference>
<keyword evidence="7" id="KW-1185">Reference proteome</keyword>
<feature type="repeat" description="TPR" evidence="3">
    <location>
        <begin position="143"/>
        <end position="176"/>
    </location>
</feature>
<dbReference type="InterPro" id="IPR051012">
    <property type="entry name" value="CellSynth/LPSAsmb/PSIAsmb"/>
</dbReference>
<feature type="repeat" description="TPR" evidence="3">
    <location>
        <begin position="39"/>
        <end position="72"/>
    </location>
</feature>
<feature type="region of interest" description="Disordered" evidence="4">
    <location>
        <begin position="233"/>
        <end position="264"/>
    </location>
</feature>
<dbReference type="InterPro" id="IPR013360">
    <property type="entry name" value="Pilus_4_PilW"/>
</dbReference>
<feature type="compositionally biased region" description="Low complexity" evidence="4">
    <location>
        <begin position="251"/>
        <end position="264"/>
    </location>
</feature>
<keyword evidence="1" id="KW-0677">Repeat</keyword>
<dbReference type="InterPro" id="IPR011990">
    <property type="entry name" value="TPR-like_helical_dom_sf"/>
</dbReference>
<dbReference type="Pfam" id="PF13432">
    <property type="entry name" value="TPR_16"/>
    <property type="match status" value="1"/>
</dbReference>
<evidence type="ECO:0000256" key="4">
    <source>
        <dbReference type="SAM" id="MobiDB-lite"/>
    </source>
</evidence>
<dbReference type="Proteomes" id="UP001562065">
    <property type="component" value="Unassembled WGS sequence"/>
</dbReference>
<dbReference type="PANTHER" id="PTHR45586">
    <property type="entry name" value="TPR REPEAT-CONTAINING PROTEIN PA4667"/>
    <property type="match status" value="1"/>
</dbReference>
<evidence type="ECO:0000313" key="6">
    <source>
        <dbReference type="EMBL" id="MEY1662785.1"/>
    </source>
</evidence>
<dbReference type="Pfam" id="PF07719">
    <property type="entry name" value="TPR_2"/>
    <property type="match status" value="1"/>
</dbReference>
<evidence type="ECO:0000256" key="5">
    <source>
        <dbReference type="SAM" id="SignalP"/>
    </source>
</evidence>
<reference evidence="6 7" key="1">
    <citation type="submission" date="2024-07" db="EMBL/GenBank/DDBJ databases">
        <authorList>
            <person name="Ren Q."/>
        </authorList>
    </citation>
    <scope>NUCLEOTIDE SEQUENCE [LARGE SCALE GENOMIC DNA]</scope>
    <source>
        <strain evidence="6 7">REN37</strain>
    </source>
</reference>
<comment type="caution">
    <text evidence="6">The sequence shown here is derived from an EMBL/GenBank/DDBJ whole genome shotgun (WGS) entry which is preliminary data.</text>
</comment>
<dbReference type="SMART" id="SM00028">
    <property type="entry name" value="TPR"/>
    <property type="match status" value="4"/>
</dbReference>
<evidence type="ECO:0000256" key="3">
    <source>
        <dbReference type="PROSITE-ProRule" id="PRU00339"/>
    </source>
</evidence>
<evidence type="ECO:0000313" key="7">
    <source>
        <dbReference type="Proteomes" id="UP001562065"/>
    </source>
</evidence>
<feature type="signal peptide" evidence="5">
    <location>
        <begin position="1"/>
        <end position="26"/>
    </location>
</feature>
<dbReference type="EMBL" id="JBGCUO010000001">
    <property type="protein sequence ID" value="MEY1662785.1"/>
    <property type="molecule type" value="Genomic_DNA"/>
</dbReference>
<dbReference type="InterPro" id="IPR019734">
    <property type="entry name" value="TPR_rpt"/>
</dbReference>
<evidence type="ECO:0000256" key="1">
    <source>
        <dbReference type="ARBA" id="ARBA00022737"/>
    </source>
</evidence>
<dbReference type="PROSITE" id="PS50005">
    <property type="entry name" value="TPR"/>
    <property type="match status" value="2"/>
</dbReference>
<dbReference type="InterPro" id="IPR013105">
    <property type="entry name" value="TPR_2"/>
</dbReference>
<proteinExistence type="predicted"/>
<keyword evidence="2 3" id="KW-0802">TPR repeat</keyword>